<dbReference type="InterPro" id="IPR036388">
    <property type="entry name" value="WH-like_DNA-bd_sf"/>
</dbReference>
<evidence type="ECO:0000256" key="3">
    <source>
        <dbReference type="ARBA" id="ARBA00023082"/>
    </source>
</evidence>
<dbReference type="InterPro" id="IPR039425">
    <property type="entry name" value="RNA_pol_sigma-70-like"/>
</dbReference>
<name>A0A3D8Y774_9BACT</name>
<dbReference type="PANTHER" id="PTHR43133:SF51">
    <property type="entry name" value="RNA POLYMERASE SIGMA FACTOR"/>
    <property type="match status" value="1"/>
</dbReference>
<dbReference type="SUPFAM" id="SSF88946">
    <property type="entry name" value="Sigma2 domain of RNA polymerase sigma factors"/>
    <property type="match status" value="1"/>
</dbReference>
<dbReference type="Pfam" id="PF08281">
    <property type="entry name" value="Sigma70_r4_2"/>
    <property type="match status" value="1"/>
</dbReference>
<dbReference type="RefSeq" id="WP_115832710.1">
    <property type="nucleotide sequence ID" value="NZ_QNUL01000019.1"/>
</dbReference>
<dbReference type="OrthoDB" id="941544at2"/>
<dbReference type="InterPro" id="IPR007627">
    <property type="entry name" value="RNA_pol_sigma70_r2"/>
</dbReference>
<evidence type="ECO:0000256" key="2">
    <source>
        <dbReference type="ARBA" id="ARBA00023015"/>
    </source>
</evidence>
<feature type="domain" description="RNA polymerase sigma-70 region 2" evidence="5">
    <location>
        <begin position="28"/>
        <end position="94"/>
    </location>
</feature>
<keyword evidence="3" id="KW-0731">Sigma factor</keyword>
<dbReference type="Proteomes" id="UP000256373">
    <property type="component" value="Unassembled WGS sequence"/>
</dbReference>
<gene>
    <name evidence="7" type="ORF">DSL64_20005</name>
</gene>
<organism evidence="7 8">
    <name type="scientific">Dyadobacter luteus</name>
    <dbReference type="NCBI Taxonomy" id="2259619"/>
    <lineage>
        <taxon>Bacteria</taxon>
        <taxon>Pseudomonadati</taxon>
        <taxon>Bacteroidota</taxon>
        <taxon>Cytophagia</taxon>
        <taxon>Cytophagales</taxon>
        <taxon>Spirosomataceae</taxon>
        <taxon>Dyadobacter</taxon>
    </lineage>
</organism>
<evidence type="ECO:0000256" key="1">
    <source>
        <dbReference type="ARBA" id="ARBA00010641"/>
    </source>
</evidence>
<keyword evidence="2" id="KW-0805">Transcription regulation</keyword>
<accession>A0A3D8Y774</accession>
<dbReference type="Gene3D" id="1.10.10.10">
    <property type="entry name" value="Winged helix-like DNA-binding domain superfamily/Winged helix DNA-binding domain"/>
    <property type="match status" value="1"/>
</dbReference>
<evidence type="ECO:0000259" key="5">
    <source>
        <dbReference type="Pfam" id="PF04542"/>
    </source>
</evidence>
<dbReference type="GO" id="GO:0016987">
    <property type="term" value="F:sigma factor activity"/>
    <property type="evidence" value="ECO:0007669"/>
    <property type="project" value="UniProtKB-KW"/>
</dbReference>
<feature type="domain" description="RNA polymerase sigma factor 70 region 4 type 2" evidence="6">
    <location>
        <begin position="130"/>
        <end position="182"/>
    </location>
</feature>
<evidence type="ECO:0000313" key="7">
    <source>
        <dbReference type="EMBL" id="REA58652.1"/>
    </source>
</evidence>
<keyword evidence="8" id="KW-1185">Reference proteome</keyword>
<dbReference type="InterPro" id="IPR014284">
    <property type="entry name" value="RNA_pol_sigma-70_dom"/>
</dbReference>
<dbReference type="SUPFAM" id="SSF88659">
    <property type="entry name" value="Sigma3 and sigma4 domains of RNA polymerase sigma factors"/>
    <property type="match status" value="1"/>
</dbReference>
<dbReference type="GO" id="GO:0006352">
    <property type="term" value="P:DNA-templated transcription initiation"/>
    <property type="evidence" value="ECO:0007669"/>
    <property type="project" value="InterPro"/>
</dbReference>
<dbReference type="CDD" id="cd06171">
    <property type="entry name" value="Sigma70_r4"/>
    <property type="match status" value="1"/>
</dbReference>
<dbReference type="InterPro" id="IPR013325">
    <property type="entry name" value="RNA_pol_sigma_r2"/>
</dbReference>
<comment type="similarity">
    <text evidence="1">Belongs to the sigma-70 factor family. ECF subfamily.</text>
</comment>
<protein>
    <submittedName>
        <fullName evidence="7">RNA polymerase</fullName>
    </submittedName>
</protein>
<keyword evidence="4" id="KW-0804">Transcription</keyword>
<dbReference type="InterPro" id="IPR013324">
    <property type="entry name" value="RNA_pol_sigma_r3/r4-like"/>
</dbReference>
<evidence type="ECO:0000259" key="6">
    <source>
        <dbReference type="Pfam" id="PF08281"/>
    </source>
</evidence>
<dbReference type="EMBL" id="QNUL01000019">
    <property type="protein sequence ID" value="REA58652.1"/>
    <property type="molecule type" value="Genomic_DNA"/>
</dbReference>
<comment type="caution">
    <text evidence="7">The sequence shown here is derived from an EMBL/GenBank/DDBJ whole genome shotgun (WGS) entry which is preliminary data.</text>
</comment>
<dbReference type="AlphaFoldDB" id="A0A3D8Y774"/>
<dbReference type="GO" id="GO:0003677">
    <property type="term" value="F:DNA binding"/>
    <property type="evidence" value="ECO:0007669"/>
    <property type="project" value="InterPro"/>
</dbReference>
<evidence type="ECO:0000313" key="8">
    <source>
        <dbReference type="Proteomes" id="UP000256373"/>
    </source>
</evidence>
<dbReference type="NCBIfam" id="TIGR02937">
    <property type="entry name" value="sigma70-ECF"/>
    <property type="match status" value="1"/>
</dbReference>
<dbReference type="Gene3D" id="1.10.1740.10">
    <property type="match status" value="1"/>
</dbReference>
<dbReference type="Pfam" id="PF04542">
    <property type="entry name" value="Sigma70_r2"/>
    <property type="match status" value="1"/>
</dbReference>
<sequence length="188" mass="22169">MKTNLYIDRHVELVERCKLGERKAQYELYKSYSKAMFNICMRIINHMGEAEDALQEAFVDAFSNLHQFRQQSTFGAWLKQIVVNKAINQLRSRKVQWVDIDEWQRSGEESEVFSEEICIWSEDETSLEVERIRNAVLKLPDGYRVVLSLYLFEGYDHEEIGEVLGISESTSRTQYMRAKKKLAEMMTH</sequence>
<evidence type="ECO:0000256" key="4">
    <source>
        <dbReference type="ARBA" id="ARBA00023163"/>
    </source>
</evidence>
<dbReference type="InterPro" id="IPR013249">
    <property type="entry name" value="RNA_pol_sigma70_r4_t2"/>
</dbReference>
<reference evidence="7 8" key="1">
    <citation type="submission" date="2018-07" db="EMBL/GenBank/DDBJ databases">
        <title>Dyadobacter roseus sp. nov., isolated from rose rhizosphere soil.</title>
        <authorList>
            <person name="Chen L."/>
        </authorList>
    </citation>
    <scope>NUCLEOTIDE SEQUENCE [LARGE SCALE GENOMIC DNA]</scope>
    <source>
        <strain evidence="7 8">RS19</strain>
    </source>
</reference>
<proteinExistence type="inferred from homology"/>
<dbReference type="PANTHER" id="PTHR43133">
    <property type="entry name" value="RNA POLYMERASE ECF-TYPE SIGMA FACTO"/>
    <property type="match status" value="1"/>
</dbReference>